<dbReference type="AlphaFoldDB" id="A0A923HD66"/>
<feature type="signal peptide" evidence="1">
    <location>
        <begin position="1"/>
        <end position="29"/>
    </location>
</feature>
<dbReference type="Proteomes" id="UP000656244">
    <property type="component" value="Unassembled WGS sequence"/>
</dbReference>
<reference evidence="2" key="1">
    <citation type="submission" date="2020-08" db="EMBL/GenBank/DDBJ databases">
        <title>Hyunsoonleella sp. strain SJ7 genome sequencing and assembly.</title>
        <authorList>
            <person name="Kim I."/>
        </authorList>
    </citation>
    <scope>NUCLEOTIDE SEQUENCE</scope>
    <source>
        <strain evidence="2">SJ7</strain>
    </source>
</reference>
<organism evidence="2 3">
    <name type="scientific">Hyunsoonleella aquatilis</name>
    <dbReference type="NCBI Taxonomy" id="2762758"/>
    <lineage>
        <taxon>Bacteria</taxon>
        <taxon>Pseudomonadati</taxon>
        <taxon>Bacteroidota</taxon>
        <taxon>Flavobacteriia</taxon>
        <taxon>Flavobacteriales</taxon>
        <taxon>Flavobacteriaceae</taxon>
    </lineage>
</organism>
<gene>
    <name evidence="2" type="ORF">H7U19_12925</name>
</gene>
<evidence type="ECO:0000256" key="1">
    <source>
        <dbReference type="SAM" id="SignalP"/>
    </source>
</evidence>
<feature type="chain" id="PRO_5037713976" evidence="1">
    <location>
        <begin position="30"/>
        <end position="448"/>
    </location>
</feature>
<accession>A0A923HD66</accession>
<keyword evidence="1" id="KW-0732">Signal</keyword>
<evidence type="ECO:0000313" key="3">
    <source>
        <dbReference type="Proteomes" id="UP000656244"/>
    </source>
</evidence>
<evidence type="ECO:0000313" key="2">
    <source>
        <dbReference type="EMBL" id="MBC3759314.1"/>
    </source>
</evidence>
<protein>
    <submittedName>
        <fullName evidence="2">Uncharacterized protein</fullName>
    </submittedName>
</protein>
<dbReference type="RefSeq" id="WP_222597435.1">
    <property type="nucleotide sequence ID" value="NZ_JACNMF010000004.1"/>
</dbReference>
<keyword evidence="3" id="KW-1185">Reference proteome</keyword>
<name>A0A923HD66_9FLAO</name>
<sequence>MKEKLSFQTPKSFLLVFFTFLLLSPNVFANTVCGQIENLEFSNGHETAPLENNGVYNINDLPEHFYLDVNVHGYSQSAKYTVENLQTHQTYTIVENLLPYTFPSGNSAWDLGTGDFRIRVSIYKFDRAIVKCDTKTYTITILDEEPVCTADAGTLHAYSDKVTLVGDRVEISATEDGNQVVPDGYSKIFVLTMGEALLIKGVNQEAPVFNVTEPGMYTIHTLVFDGRSDSPNFLDLGVVGPTTTGVDVLNIVIENGLCASLDVPGAPVGVESCTADAGTLHATAGKVTLVGDSAEISATEDGNQVVPDGYSKIFVLTMGEALLIKGVNMDAPVFEVTEAGMYTIHTLVFDGRTDSPNFLDLGVVGPTTTGVDVLNIVIENGLCASLDVPGAPVEVESCTADAGTLQATAGKVTLVGDGVEISATEDGNQVVPDGYSKIFVLTMGEALL</sequence>
<proteinExistence type="predicted"/>
<comment type="caution">
    <text evidence="2">The sequence shown here is derived from an EMBL/GenBank/DDBJ whole genome shotgun (WGS) entry which is preliminary data.</text>
</comment>
<feature type="non-terminal residue" evidence="2">
    <location>
        <position position="448"/>
    </location>
</feature>
<dbReference type="EMBL" id="JACNMF010000004">
    <property type="protein sequence ID" value="MBC3759314.1"/>
    <property type="molecule type" value="Genomic_DNA"/>
</dbReference>